<comment type="caution">
    <text evidence="7">The sequence shown here is derived from an EMBL/GenBank/DDBJ whole genome shotgun (WGS) entry which is preliminary data.</text>
</comment>
<evidence type="ECO:0000256" key="4">
    <source>
        <dbReference type="ARBA" id="ARBA00022989"/>
    </source>
</evidence>
<dbReference type="GO" id="GO:0015920">
    <property type="term" value="P:lipopolysaccharide transport"/>
    <property type="evidence" value="ECO:0007669"/>
    <property type="project" value="TreeGrafter"/>
</dbReference>
<keyword evidence="5 6" id="KW-0472">Membrane</keyword>
<protein>
    <submittedName>
        <fullName evidence="7">Lipopolysaccharide export system permease protein</fullName>
    </submittedName>
</protein>
<dbReference type="PANTHER" id="PTHR33529">
    <property type="entry name" value="SLR0882 PROTEIN-RELATED"/>
    <property type="match status" value="1"/>
</dbReference>
<reference evidence="7 8" key="1">
    <citation type="submission" date="2018-04" db="EMBL/GenBank/DDBJ databases">
        <title>Genomic Encyclopedia of Archaeal and Bacterial Type Strains, Phase II (KMG-II): from individual species to whole genera.</title>
        <authorList>
            <person name="Goeker M."/>
        </authorList>
    </citation>
    <scope>NUCLEOTIDE SEQUENCE [LARGE SCALE GENOMIC DNA]</scope>
    <source>
        <strain evidence="7 8">DSM 18064</strain>
    </source>
</reference>
<dbReference type="OrthoDB" id="9798468at2"/>
<feature type="transmembrane region" description="Helical" evidence="6">
    <location>
        <begin position="12"/>
        <end position="29"/>
    </location>
</feature>
<sequence length="365" mass="39668">MILHLYFARKFAAAFFSLAGLFLVFLTLVDMVDQLRRYDGEVSAGEALHLAALTVSGSLYGILPIVVALATLVLFLGLARSSELVVVRASGRSALRSLIGPVATAFIFGVLGVTVLNPIVAGTARQYEKVVAHYRNDTRNVLSISGEGLWLRQGAPGGQTVIRAAQANLDGTRFFNVTFLSFDANGRPSDRIEAAHAVLEQGYWRIEEAKRWPLGVAGANPERDASTHAEITLPSDLTQERIRDSFGTPSAIPVWKLPEFIAALERAGFSTRHHRVWLNMELALPLMFVAMVLIGAGFTMRHTRSGHTGLMVVLALAMTLALFFLRNFAQVLGENGQIPVLLAAWAPPLVGMFLSLALLLHLEDG</sequence>
<dbReference type="NCBIfam" id="TIGR04408">
    <property type="entry name" value="LptG_lptG"/>
    <property type="match status" value="1"/>
</dbReference>
<feature type="transmembrane region" description="Helical" evidence="6">
    <location>
        <begin position="340"/>
        <end position="362"/>
    </location>
</feature>
<dbReference type="InterPro" id="IPR005495">
    <property type="entry name" value="LptG/LptF_permease"/>
</dbReference>
<accession>A0A2T5BVK6</accession>
<dbReference type="PANTHER" id="PTHR33529:SF2">
    <property type="entry name" value="LIPOPOLYSACCHARIDE EXPORT SYSTEM PERMEASE PROTEIN LPTG"/>
    <property type="match status" value="1"/>
</dbReference>
<evidence type="ECO:0000313" key="7">
    <source>
        <dbReference type="EMBL" id="PTN03613.1"/>
    </source>
</evidence>
<dbReference type="Proteomes" id="UP000243859">
    <property type="component" value="Unassembled WGS sequence"/>
</dbReference>
<evidence type="ECO:0000256" key="5">
    <source>
        <dbReference type="ARBA" id="ARBA00023136"/>
    </source>
</evidence>
<keyword evidence="8" id="KW-1185">Reference proteome</keyword>
<evidence type="ECO:0000256" key="1">
    <source>
        <dbReference type="ARBA" id="ARBA00004651"/>
    </source>
</evidence>
<dbReference type="RefSeq" id="WP_107891006.1">
    <property type="nucleotide sequence ID" value="NZ_NHSI01000018.1"/>
</dbReference>
<dbReference type="GO" id="GO:0043190">
    <property type="term" value="C:ATP-binding cassette (ABC) transporter complex"/>
    <property type="evidence" value="ECO:0007669"/>
    <property type="project" value="InterPro"/>
</dbReference>
<dbReference type="AlphaFoldDB" id="A0A2T5BVK6"/>
<organism evidence="7 8">
    <name type="scientific">Rhodovulum imhoffii</name>
    <dbReference type="NCBI Taxonomy" id="365340"/>
    <lineage>
        <taxon>Bacteria</taxon>
        <taxon>Pseudomonadati</taxon>
        <taxon>Pseudomonadota</taxon>
        <taxon>Alphaproteobacteria</taxon>
        <taxon>Rhodobacterales</taxon>
        <taxon>Paracoccaceae</taxon>
        <taxon>Rhodovulum</taxon>
    </lineage>
</organism>
<feature type="transmembrane region" description="Helical" evidence="6">
    <location>
        <begin position="98"/>
        <end position="120"/>
    </location>
</feature>
<keyword evidence="2" id="KW-1003">Cell membrane</keyword>
<keyword evidence="4 6" id="KW-1133">Transmembrane helix</keyword>
<proteinExistence type="predicted"/>
<feature type="transmembrane region" description="Helical" evidence="6">
    <location>
        <begin position="310"/>
        <end position="328"/>
    </location>
</feature>
<comment type="subcellular location">
    <subcellularLocation>
        <location evidence="1">Cell membrane</location>
        <topology evidence="1">Multi-pass membrane protein</topology>
    </subcellularLocation>
</comment>
<dbReference type="InterPro" id="IPR030923">
    <property type="entry name" value="LptG"/>
</dbReference>
<name>A0A2T5BVK6_9RHOB</name>
<dbReference type="Pfam" id="PF03739">
    <property type="entry name" value="LptF_LptG"/>
    <property type="match status" value="1"/>
</dbReference>
<keyword evidence="3 6" id="KW-0812">Transmembrane</keyword>
<evidence type="ECO:0000313" key="8">
    <source>
        <dbReference type="Proteomes" id="UP000243859"/>
    </source>
</evidence>
<dbReference type="EMBL" id="QAAA01000002">
    <property type="protein sequence ID" value="PTN03613.1"/>
    <property type="molecule type" value="Genomic_DNA"/>
</dbReference>
<feature type="transmembrane region" description="Helical" evidence="6">
    <location>
        <begin position="50"/>
        <end position="78"/>
    </location>
</feature>
<dbReference type="GO" id="GO:0055085">
    <property type="term" value="P:transmembrane transport"/>
    <property type="evidence" value="ECO:0007669"/>
    <property type="project" value="InterPro"/>
</dbReference>
<evidence type="ECO:0000256" key="6">
    <source>
        <dbReference type="SAM" id="Phobius"/>
    </source>
</evidence>
<evidence type="ECO:0000256" key="2">
    <source>
        <dbReference type="ARBA" id="ARBA00022475"/>
    </source>
</evidence>
<gene>
    <name evidence="7" type="ORF">C8N32_102139</name>
</gene>
<feature type="transmembrane region" description="Helical" evidence="6">
    <location>
        <begin position="276"/>
        <end position="298"/>
    </location>
</feature>
<evidence type="ECO:0000256" key="3">
    <source>
        <dbReference type="ARBA" id="ARBA00022692"/>
    </source>
</evidence>